<evidence type="ECO:0000313" key="3">
    <source>
        <dbReference type="Proteomes" id="UP000254330"/>
    </source>
</evidence>
<evidence type="ECO:0000313" key="2">
    <source>
        <dbReference type="EMBL" id="TDR39256.1"/>
    </source>
</evidence>
<dbReference type="EMBL" id="UGNP01000001">
    <property type="protein sequence ID" value="STX08801.1"/>
    <property type="molecule type" value="Genomic_DNA"/>
</dbReference>
<dbReference type="RefSeq" id="WP_109349388.1">
    <property type="nucleotide sequence ID" value="NZ_BJUE01000032.1"/>
</dbReference>
<dbReference type="Proteomes" id="UP000254330">
    <property type="component" value="Unassembled WGS sequence"/>
</dbReference>
<reference evidence="1 3" key="1">
    <citation type="submission" date="2018-06" db="EMBL/GenBank/DDBJ databases">
        <authorList>
            <consortium name="Pathogen Informatics"/>
            <person name="Doyle S."/>
        </authorList>
    </citation>
    <scope>NUCLEOTIDE SEQUENCE [LARGE SCALE GENOMIC DNA]</scope>
    <source>
        <strain evidence="1 3">NCTC10597</strain>
    </source>
</reference>
<proteinExistence type="predicted"/>
<organism evidence="1 3">
    <name type="scientific">Kurthia zopfii</name>
    <dbReference type="NCBI Taxonomy" id="1650"/>
    <lineage>
        <taxon>Bacteria</taxon>
        <taxon>Bacillati</taxon>
        <taxon>Bacillota</taxon>
        <taxon>Bacilli</taxon>
        <taxon>Bacillales</taxon>
        <taxon>Caryophanaceae</taxon>
        <taxon>Kurthia</taxon>
    </lineage>
</organism>
<protein>
    <recommendedName>
        <fullName evidence="5">Acyl carrier protein</fullName>
    </recommendedName>
</protein>
<evidence type="ECO:0000313" key="4">
    <source>
        <dbReference type="Proteomes" id="UP000294641"/>
    </source>
</evidence>
<dbReference type="AlphaFoldDB" id="A0A8B4Q747"/>
<evidence type="ECO:0000313" key="1">
    <source>
        <dbReference type="EMBL" id="STX08801.1"/>
    </source>
</evidence>
<dbReference type="InterPro" id="IPR036736">
    <property type="entry name" value="ACP-like_sf"/>
</dbReference>
<comment type="caution">
    <text evidence="1">The sequence shown here is derived from an EMBL/GenBank/DDBJ whole genome shotgun (WGS) entry which is preliminary data.</text>
</comment>
<name>A0A8B4Q747_9BACL</name>
<sequence>MKLKEIFKEVLELDETVNIEELEYNTIPQWDSIGHMSLIAELEDVFDIMLDTDDVLDMSSFSKAKEILGKYDVVF</sequence>
<reference evidence="2 4" key="2">
    <citation type="submission" date="2019-03" db="EMBL/GenBank/DDBJ databases">
        <title>Genomic Encyclopedia of Type Strains, Phase IV (KMG-IV): sequencing the most valuable type-strain genomes for metagenomic binning, comparative biology and taxonomic classification.</title>
        <authorList>
            <person name="Goeker M."/>
        </authorList>
    </citation>
    <scope>NUCLEOTIDE SEQUENCE [LARGE SCALE GENOMIC DNA]</scope>
    <source>
        <strain evidence="2 4">DSM 20580</strain>
    </source>
</reference>
<evidence type="ECO:0008006" key="5">
    <source>
        <dbReference type="Google" id="ProtNLM"/>
    </source>
</evidence>
<dbReference type="OrthoDB" id="5326335at2"/>
<gene>
    <name evidence="2" type="ORF">DFR61_11231</name>
    <name evidence="1" type="ORF">NCTC10597_00467</name>
</gene>
<dbReference type="SUPFAM" id="SSF47336">
    <property type="entry name" value="ACP-like"/>
    <property type="match status" value="1"/>
</dbReference>
<dbReference type="Proteomes" id="UP000294641">
    <property type="component" value="Unassembled WGS sequence"/>
</dbReference>
<dbReference type="Gene3D" id="1.10.1200.10">
    <property type="entry name" value="ACP-like"/>
    <property type="match status" value="1"/>
</dbReference>
<accession>A0A8B4Q747</accession>
<dbReference type="EMBL" id="SNZG01000012">
    <property type="protein sequence ID" value="TDR39256.1"/>
    <property type="molecule type" value="Genomic_DNA"/>
</dbReference>
<keyword evidence="4" id="KW-1185">Reference proteome</keyword>